<organism evidence="1 2">
    <name type="scientific">Austropuccinia psidii MF-1</name>
    <dbReference type="NCBI Taxonomy" id="1389203"/>
    <lineage>
        <taxon>Eukaryota</taxon>
        <taxon>Fungi</taxon>
        <taxon>Dikarya</taxon>
        <taxon>Basidiomycota</taxon>
        <taxon>Pucciniomycotina</taxon>
        <taxon>Pucciniomycetes</taxon>
        <taxon>Pucciniales</taxon>
        <taxon>Sphaerophragmiaceae</taxon>
        <taxon>Austropuccinia</taxon>
    </lineage>
</organism>
<evidence type="ECO:0000313" key="1">
    <source>
        <dbReference type="EMBL" id="MBW0460708.1"/>
    </source>
</evidence>
<keyword evidence="2" id="KW-1185">Reference proteome</keyword>
<dbReference type="AlphaFoldDB" id="A0A9Q3B8T8"/>
<protein>
    <submittedName>
        <fullName evidence="1">Uncharacterized protein</fullName>
    </submittedName>
</protein>
<dbReference type="Gene3D" id="3.30.70.270">
    <property type="match status" value="1"/>
</dbReference>
<dbReference type="Proteomes" id="UP000765509">
    <property type="component" value="Unassembled WGS sequence"/>
</dbReference>
<sequence length="120" mass="13980">MLNLERPHPPLLKILAYPAIPRDREALETYIDKLMKLGVLRKFGHNEEVEVKTTVNSTWNNDKSRMVGDLRPLDTYTIQDRYPIPSIHEMFTQLYKARFTTPMIALDGFNKNGLTPHSRK</sequence>
<dbReference type="InterPro" id="IPR043502">
    <property type="entry name" value="DNA/RNA_pol_sf"/>
</dbReference>
<dbReference type="SUPFAM" id="SSF56672">
    <property type="entry name" value="DNA/RNA polymerases"/>
    <property type="match status" value="1"/>
</dbReference>
<proteinExistence type="predicted"/>
<gene>
    <name evidence="1" type="ORF">O181_000423</name>
</gene>
<dbReference type="InterPro" id="IPR043128">
    <property type="entry name" value="Rev_trsase/Diguanyl_cyclase"/>
</dbReference>
<name>A0A9Q3B8T8_9BASI</name>
<accession>A0A9Q3B8T8</accession>
<evidence type="ECO:0000313" key="2">
    <source>
        <dbReference type="Proteomes" id="UP000765509"/>
    </source>
</evidence>
<comment type="caution">
    <text evidence="1">The sequence shown here is derived from an EMBL/GenBank/DDBJ whole genome shotgun (WGS) entry which is preliminary data.</text>
</comment>
<dbReference type="OrthoDB" id="6776860at2759"/>
<reference evidence="1" key="1">
    <citation type="submission" date="2021-03" db="EMBL/GenBank/DDBJ databases">
        <title>Draft genome sequence of rust myrtle Austropuccinia psidii MF-1, a brazilian biotype.</title>
        <authorList>
            <person name="Quecine M.C."/>
            <person name="Pachon D.M.R."/>
            <person name="Bonatelli M.L."/>
            <person name="Correr F.H."/>
            <person name="Franceschini L.M."/>
            <person name="Leite T.F."/>
            <person name="Margarido G.R.A."/>
            <person name="Almeida C.A."/>
            <person name="Ferrarezi J.A."/>
            <person name="Labate C.A."/>
        </authorList>
    </citation>
    <scope>NUCLEOTIDE SEQUENCE</scope>
    <source>
        <strain evidence="1">MF-1</strain>
    </source>
</reference>
<dbReference type="EMBL" id="AVOT02000049">
    <property type="protein sequence ID" value="MBW0460708.1"/>
    <property type="molecule type" value="Genomic_DNA"/>
</dbReference>
<dbReference type="Gene3D" id="3.10.10.10">
    <property type="entry name" value="HIV Type 1 Reverse Transcriptase, subunit A, domain 1"/>
    <property type="match status" value="1"/>
</dbReference>